<evidence type="ECO:0000313" key="5">
    <source>
        <dbReference type="Proteomes" id="UP000273536"/>
    </source>
</evidence>
<protein>
    <submittedName>
        <fullName evidence="3">Uncharacterized protein</fullName>
    </submittedName>
</protein>
<accession>A0A0P9U2Y4</accession>
<evidence type="ECO:0000313" key="1">
    <source>
        <dbReference type="EMBL" id="RMO35131.1"/>
    </source>
</evidence>
<comment type="caution">
    <text evidence="3">The sequence shown here is derived from an EMBL/GenBank/DDBJ whole genome shotgun (WGS) entry which is preliminary data.</text>
</comment>
<dbReference type="EMBL" id="RBPT01000015">
    <property type="protein sequence ID" value="RMO53628.1"/>
    <property type="molecule type" value="Genomic_DNA"/>
</dbReference>
<evidence type="ECO:0000313" key="3">
    <source>
        <dbReference type="EMBL" id="RMQ15397.1"/>
    </source>
</evidence>
<evidence type="ECO:0000313" key="4">
    <source>
        <dbReference type="Proteomes" id="UP000272471"/>
    </source>
</evidence>
<name>A0A0P9U2Y4_PSESG</name>
<dbReference type="Proteomes" id="UP000280599">
    <property type="component" value="Unassembled WGS sequence"/>
</dbReference>
<gene>
    <name evidence="3" type="ORF">ALQ11_04134</name>
    <name evidence="2" type="ORF">ALQ41_200182</name>
    <name evidence="1" type="ORF">ALQ42_200036</name>
</gene>
<dbReference type="Proteomes" id="UP000273536">
    <property type="component" value="Unassembled WGS sequence"/>
</dbReference>
<organism evidence="3 4">
    <name type="scientific">Pseudomonas savastanoi pv. glycinea</name>
    <name type="common">Pseudomonas syringae pv. glycinea</name>
    <dbReference type="NCBI Taxonomy" id="318"/>
    <lineage>
        <taxon>Bacteria</taxon>
        <taxon>Pseudomonadati</taxon>
        <taxon>Pseudomonadota</taxon>
        <taxon>Gammaproteobacteria</taxon>
        <taxon>Pseudomonadales</taxon>
        <taxon>Pseudomonadaceae</taxon>
        <taxon>Pseudomonas</taxon>
    </lineage>
</organism>
<proteinExistence type="predicted"/>
<dbReference type="RefSeq" id="WP_138984088.1">
    <property type="nucleotide sequence ID" value="NZ_LGLL01000069.1"/>
</dbReference>
<dbReference type="EMBL" id="RBPS01000227">
    <property type="protein sequence ID" value="RMO35131.1"/>
    <property type="molecule type" value="Genomic_DNA"/>
</dbReference>
<sequence>MAQSQALDAIESFLELERRFSKFCEVVTFISAHSRVHSPVLAGILLECGSLSESIFKSALDNARYDSVAGIAAIRAKRYATKSPYYNINDSRSVFRSDQFYAKKVWYIPRSDSSFPWHAWQQKTKNPTWWASYNNVKHDRFGNISQAKLGTVMHAMEATFLSLIQTLDFREDLIKLGIIRSPTLNVAELLASATSWEPLPTAGIVFAKTQLFGYKFKTAGSLENATDISVFL</sequence>
<dbReference type="AlphaFoldDB" id="A0A0P9U2Y4"/>
<dbReference type="Proteomes" id="UP000272471">
    <property type="component" value="Unassembled WGS sequence"/>
</dbReference>
<dbReference type="EMBL" id="RBQX01000177">
    <property type="protein sequence ID" value="RMQ15397.1"/>
    <property type="molecule type" value="Genomic_DNA"/>
</dbReference>
<evidence type="ECO:0000313" key="6">
    <source>
        <dbReference type="Proteomes" id="UP000280599"/>
    </source>
</evidence>
<reference evidence="4 5" key="1">
    <citation type="submission" date="2018-08" db="EMBL/GenBank/DDBJ databases">
        <title>Recombination of ecologically and evolutionarily significant loci maintains genetic cohesion in the Pseudomonas syringae species complex.</title>
        <authorList>
            <person name="Dillon M."/>
            <person name="Thakur S."/>
            <person name="Almeida R.N.D."/>
            <person name="Weir B.S."/>
            <person name="Guttman D.S."/>
        </authorList>
    </citation>
    <scope>NUCLEOTIDE SEQUENCE [LARGE SCALE GENOMIC DNA]</scope>
    <source>
        <strain evidence="3 4">ICMP 4182</strain>
        <strain evidence="1 5">ICMP 6372</strain>
        <strain evidence="2 6">ICMP 867</strain>
    </source>
</reference>
<evidence type="ECO:0000313" key="2">
    <source>
        <dbReference type="EMBL" id="RMO53628.1"/>
    </source>
</evidence>